<organism evidence="1 2">
    <name type="scientific">Methanolacinia petrolearia (strain DSM 11571 / OCM 486 / SEBR 4847)</name>
    <name type="common">Methanoplanus petrolearius</name>
    <dbReference type="NCBI Taxonomy" id="679926"/>
    <lineage>
        <taxon>Archaea</taxon>
        <taxon>Methanobacteriati</taxon>
        <taxon>Methanobacteriota</taxon>
        <taxon>Stenosarchaea group</taxon>
        <taxon>Methanomicrobia</taxon>
        <taxon>Methanomicrobiales</taxon>
        <taxon>Methanomicrobiaceae</taxon>
        <taxon>Methanolacinia</taxon>
    </lineage>
</organism>
<dbReference type="eggNOG" id="arCOG04790">
    <property type="taxonomic scope" value="Archaea"/>
</dbReference>
<dbReference type="HOGENOM" id="CLU_086407_0_0_2"/>
<gene>
    <name evidence="1" type="ordered locus">Mpet_2513</name>
</gene>
<dbReference type="OrthoDB" id="330317at2157"/>
<evidence type="ECO:0000313" key="1">
    <source>
        <dbReference type="EMBL" id="ADN37257.1"/>
    </source>
</evidence>
<protein>
    <recommendedName>
        <fullName evidence="3">GrpB family protein</fullName>
    </recommendedName>
</protein>
<proteinExistence type="predicted"/>
<dbReference type="SUPFAM" id="SSF81301">
    <property type="entry name" value="Nucleotidyltransferase"/>
    <property type="match status" value="1"/>
</dbReference>
<dbReference type="Proteomes" id="UP000006565">
    <property type="component" value="Chromosome"/>
</dbReference>
<accession>E1RF13</accession>
<dbReference type="Pfam" id="PF04229">
    <property type="entry name" value="GrpB"/>
    <property type="match status" value="1"/>
</dbReference>
<dbReference type="GeneID" id="9745006"/>
<dbReference type="Gene3D" id="3.30.460.10">
    <property type="entry name" value="Beta Polymerase, domain 2"/>
    <property type="match status" value="1"/>
</dbReference>
<dbReference type="RefSeq" id="WP_013330430.1">
    <property type="nucleotide sequence ID" value="NC_014507.1"/>
</dbReference>
<dbReference type="EMBL" id="CP002117">
    <property type="protein sequence ID" value="ADN37257.1"/>
    <property type="molecule type" value="Genomic_DNA"/>
</dbReference>
<keyword evidence="2" id="KW-1185">Reference proteome</keyword>
<dbReference type="PANTHER" id="PTHR34822:SF1">
    <property type="entry name" value="GRPB FAMILY PROTEIN"/>
    <property type="match status" value="1"/>
</dbReference>
<dbReference type="InterPro" id="IPR043519">
    <property type="entry name" value="NT_sf"/>
</dbReference>
<evidence type="ECO:0000313" key="2">
    <source>
        <dbReference type="Proteomes" id="UP000006565"/>
    </source>
</evidence>
<dbReference type="AlphaFoldDB" id="E1RF13"/>
<evidence type="ECO:0008006" key="3">
    <source>
        <dbReference type="Google" id="ProtNLM"/>
    </source>
</evidence>
<name>E1RF13_METP4</name>
<dbReference type="PANTHER" id="PTHR34822">
    <property type="entry name" value="GRPB DOMAIN PROTEIN (AFU_ORTHOLOGUE AFUA_1G01530)"/>
    <property type="match status" value="1"/>
</dbReference>
<dbReference type="InterPro" id="IPR007344">
    <property type="entry name" value="GrpB/CoaE"/>
</dbReference>
<reference evidence="1 2" key="1">
    <citation type="journal article" date="2010" name="Stand. Genomic Sci.">
        <title>Complete genome sequence of Methanoplanus petrolearius type strain (SEBR 4847).</title>
        <authorList>
            <person name="Brambilla E."/>
            <person name="Djao O.D."/>
            <person name="Daligault H."/>
            <person name="Lapidus A."/>
            <person name="Lucas S."/>
            <person name="Hammon N."/>
            <person name="Nolan M."/>
            <person name="Tice H."/>
            <person name="Cheng J.F."/>
            <person name="Han C."/>
            <person name="Tapia R."/>
            <person name="Goodwin L."/>
            <person name="Pitluck S."/>
            <person name="Liolios K."/>
            <person name="Ivanova N."/>
            <person name="Mavromatis K."/>
            <person name="Mikhailova N."/>
            <person name="Pati A."/>
            <person name="Chen A."/>
            <person name="Palaniappan K."/>
            <person name="Land M."/>
            <person name="Hauser L."/>
            <person name="Chang Y.J."/>
            <person name="Jeffries C.D."/>
            <person name="Rohde M."/>
            <person name="Spring S."/>
            <person name="Sikorski J."/>
            <person name="Goker M."/>
            <person name="Woyke T."/>
            <person name="Bristow J."/>
            <person name="Eisen J.A."/>
            <person name="Markowitz V."/>
            <person name="Hugenholtz P."/>
            <person name="Kyrpides N.C."/>
            <person name="Klenk H.P."/>
        </authorList>
    </citation>
    <scope>NUCLEOTIDE SEQUENCE [LARGE SCALE GENOMIC DNA]</scope>
    <source>
        <strain evidence="2">DSM 11571 / OCM 486 / SEBR 4847</strain>
    </source>
</reference>
<dbReference type="KEGG" id="mpi:Mpet_2513"/>
<dbReference type="STRING" id="679926.Mpet_2513"/>
<sequence>MITDEDEIKRLGRLYPIILSDYNPAWPEIYAAEKKHIEDVLGAGNIAGITHIGSTSIKGMTAKPTIDILIEVRDGLEDERIIAALTGIGYGYDPQPQNPPPHMMFMKGYGEEGFEGQAYHIHVRYEGDWDELYFREYLSMHPKAAEEYADLKHRLKESYEFNREAYTKGKTEFVRITIKKAREEIKKIPL</sequence>